<feature type="transmembrane region" description="Helical" evidence="8">
    <location>
        <begin position="188"/>
        <end position="208"/>
    </location>
</feature>
<evidence type="ECO:0000313" key="11">
    <source>
        <dbReference type="Proteomes" id="UP000184363"/>
    </source>
</evidence>
<dbReference type="Gene3D" id="1.20.1250.20">
    <property type="entry name" value="MFS general substrate transporter like domains"/>
    <property type="match status" value="1"/>
</dbReference>
<proteinExistence type="predicted"/>
<reference evidence="10 11" key="1">
    <citation type="submission" date="2016-11" db="EMBL/GenBank/DDBJ databases">
        <authorList>
            <person name="Jaros S."/>
            <person name="Januszkiewicz K."/>
            <person name="Wedrychowicz H."/>
        </authorList>
    </citation>
    <scope>NUCLEOTIDE SEQUENCE [LARGE SCALE GENOMIC DNA]</scope>
    <source>
        <strain evidence="10 11">DSM 43832</strain>
    </source>
</reference>
<feature type="transmembrane region" description="Helical" evidence="8">
    <location>
        <begin position="101"/>
        <end position="124"/>
    </location>
</feature>
<protein>
    <submittedName>
        <fullName evidence="10">Major Facilitator Superfamily protein</fullName>
    </submittedName>
</protein>
<evidence type="ECO:0000256" key="5">
    <source>
        <dbReference type="ARBA" id="ARBA00022989"/>
    </source>
</evidence>
<evidence type="ECO:0000256" key="3">
    <source>
        <dbReference type="ARBA" id="ARBA00022475"/>
    </source>
</evidence>
<dbReference type="GO" id="GO:0005886">
    <property type="term" value="C:plasma membrane"/>
    <property type="evidence" value="ECO:0007669"/>
    <property type="project" value="UniProtKB-SubCell"/>
</dbReference>
<dbReference type="PRINTS" id="PR01035">
    <property type="entry name" value="TCRTETA"/>
</dbReference>
<feature type="transmembrane region" description="Helical" evidence="8">
    <location>
        <begin position="379"/>
        <end position="399"/>
    </location>
</feature>
<feature type="transmembrane region" description="Helical" evidence="8">
    <location>
        <begin position="448"/>
        <end position="468"/>
    </location>
</feature>
<evidence type="ECO:0000256" key="2">
    <source>
        <dbReference type="ARBA" id="ARBA00022448"/>
    </source>
</evidence>
<dbReference type="STRING" id="1848.SAMN05443637_11890"/>
<comment type="subcellular location">
    <subcellularLocation>
        <location evidence="1">Cell membrane</location>
        <topology evidence="1">Multi-pass membrane protein</topology>
    </subcellularLocation>
</comment>
<keyword evidence="4 8" id="KW-0812">Transmembrane</keyword>
<feature type="transmembrane region" description="Helical" evidence="8">
    <location>
        <begin position="251"/>
        <end position="270"/>
    </location>
</feature>
<feature type="transmembrane region" description="Helical" evidence="8">
    <location>
        <begin position="220"/>
        <end position="239"/>
    </location>
</feature>
<dbReference type="AlphaFoldDB" id="A0A1M6XZC0"/>
<feature type="transmembrane region" description="Helical" evidence="8">
    <location>
        <begin position="130"/>
        <end position="147"/>
    </location>
</feature>
<keyword evidence="5 8" id="KW-1133">Transmembrane helix</keyword>
<keyword evidence="3" id="KW-1003">Cell membrane</keyword>
<dbReference type="Proteomes" id="UP000184363">
    <property type="component" value="Unassembled WGS sequence"/>
</dbReference>
<dbReference type="OrthoDB" id="9807274at2"/>
<dbReference type="EMBL" id="FRAP01000018">
    <property type="protein sequence ID" value="SHL11198.1"/>
    <property type="molecule type" value="Genomic_DNA"/>
</dbReference>
<evidence type="ECO:0000256" key="6">
    <source>
        <dbReference type="ARBA" id="ARBA00023136"/>
    </source>
</evidence>
<dbReference type="PANTHER" id="PTHR42718">
    <property type="entry name" value="MAJOR FACILITATOR SUPERFAMILY MULTIDRUG TRANSPORTER MFSC"/>
    <property type="match status" value="1"/>
</dbReference>
<evidence type="ECO:0000313" key="10">
    <source>
        <dbReference type="EMBL" id="SHL11198.1"/>
    </source>
</evidence>
<dbReference type="Gene3D" id="1.20.1720.10">
    <property type="entry name" value="Multidrug resistance protein D"/>
    <property type="match status" value="1"/>
</dbReference>
<dbReference type="InterPro" id="IPR011701">
    <property type="entry name" value="MFS"/>
</dbReference>
<keyword evidence="2" id="KW-0813">Transport</keyword>
<dbReference type="PANTHER" id="PTHR42718:SF46">
    <property type="entry name" value="BLR6921 PROTEIN"/>
    <property type="match status" value="1"/>
</dbReference>
<dbReference type="InterPro" id="IPR020846">
    <property type="entry name" value="MFS_dom"/>
</dbReference>
<gene>
    <name evidence="10" type="ORF">SAMN05443637_11890</name>
</gene>
<dbReference type="RefSeq" id="WP_073459052.1">
    <property type="nucleotide sequence ID" value="NZ_CALGVN010000037.1"/>
</dbReference>
<evidence type="ECO:0000256" key="7">
    <source>
        <dbReference type="SAM" id="MobiDB-lite"/>
    </source>
</evidence>
<dbReference type="CDD" id="cd17321">
    <property type="entry name" value="MFS_MMR_MDR_like"/>
    <property type="match status" value="1"/>
</dbReference>
<feature type="domain" description="Major facilitator superfamily (MFS) profile" evidence="9">
    <location>
        <begin position="35"/>
        <end position="473"/>
    </location>
</feature>
<dbReference type="GO" id="GO:0022857">
    <property type="term" value="F:transmembrane transporter activity"/>
    <property type="evidence" value="ECO:0007669"/>
    <property type="project" value="InterPro"/>
</dbReference>
<accession>A0A1M6XZC0</accession>
<dbReference type="InterPro" id="IPR001958">
    <property type="entry name" value="Tet-R_TetA/multi-R_MdtG-like"/>
</dbReference>
<feature type="transmembrane region" description="Helical" evidence="8">
    <location>
        <begin position="159"/>
        <end position="182"/>
    </location>
</feature>
<evidence type="ECO:0000256" key="1">
    <source>
        <dbReference type="ARBA" id="ARBA00004651"/>
    </source>
</evidence>
<evidence type="ECO:0000256" key="8">
    <source>
        <dbReference type="SAM" id="Phobius"/>
    </source>
</evidence>
<dbReference type="InterPro" id="IPR036259">
    <property type="entry name" value="MFS_trans_sf"/>
</dbReference>
<evidence type="ECO:0000256" key="4">
    <source>
        <dbReference type="ARBA" id="ARBA00022692"/>
    </source>
</evidence>
<dbReference type="Pfam" id="PF07690">
    <property type="entry name" value="MFS_1"/>
    <property type="match status" value="1"/>
</dbReference>
<feature type="transmembrane region" description="Helical" evidence="8">
    <location>
        <begin position="33"/>
        <end position="48"/>
    </location>
</feature>
<feature type="compositionally biased region" description="Basic and acidic residues" evidence="7">
    <location>
        <begin position="1"/>
        <end position="17"/>
    </location>
</feature>
<evidence type="ECO:0000259" key="9">
    <source>
        <dbReference type="PROSITE" id="PS50850"/>
    </source>
</evidence>
<name>A0A1M6XZC0_PSETH</name>
<feature type="transmembrane region" description="Helical" evidence="8">
    <location>
        <begin position="325"/>
        <end position="346"/>
    </location>
</feature>
<organism evidence="10 11">
    <name type="scientific">Pseudonocardia thermophila</name>
    <dbReference type="NCBI Taxonomy" id="1848"/>
    <lineage>
        <taxon>Bacteria</taxon>
        <taxon>Bacillati</taxon>
        <taxon>Actinomycetota</taxon>
        <taxon>Actinomycetes</taxon>
        <taxon>Pseudonocardiales</taxon>
        <taxon>Pseudonocardiaceae</taxon>
        <taxon>Pseudonocardia</taxon>
    </lineage>
</organism>
<feature type="transmembrane region" description="Helical" evidence="8">
    <location>
        <begin position="68"/>
        <end position="89"/>
    </location>
</feature>
<feature type="transmembrane region" description="Helical" evidence="8">
    <location>
        <begin position="420"/>
        <end position="442"/>
    </location>
</feature>
<keyword evidence="6 8" id="KW-0472">Membrane</keyword>
<feature type="region of interest" description="Disordered" evidence="7">
    <location>
        <begin position="1"/>
        <end position="26"/>
    </location>
</feature>
<dbReference type="SUPFAM" id="SSF103473">
    <property type="entry name" value="MFS general substrate transporter"/>
    <property type="match status" value="1"/>
</dbReference>
<dbReference type="PROSITE" id="PS50850">
    <property type="entry name" value="MFS"/>
    <property type="match status" value="1"/>
</dbReference>
<keyword evidence="11" id="KW-1185">Reference proteome</keyword>
<sequence>MAAPERCTDRASVDVEHGSPAPPDIPPPSPRRWLILAIVSVGFLMVSIDQTAVSTALQAIGTDLGASLAWTSWTITLYALGQIIAMPVCGRLCEQFGRKRMFVIGVGMFTLASAACGLADHIGLLVAARAVQGLAGGAMLPTATGLVSDSFGPQRDRAVGMFTSIFPIGALIGPVVGGVLVHLAGWRWIFMVNVVPGLVLCLAAALLIHEKRPAGRRQTIDWLGIAVLVVLLLAVMTAAARFGNGSLTDPLALIGLGVAVVALPVFWWHIRREPDAVVPARLVVGNLFGRMNVVNVVFGAAVIGFGSLVPLYAQLRYGIDPLTSGGLLTARAVGTIGTSSLAVWLIRRTGQRVLIIGGFAVVVAGVLMLAAPVASGVEMWLTIGAAITGLGMGLSAPAANNAIMHLARGEVAAVSGLRGMFRHCGAIAAVSTVTALTTASAVPGEVVAWSFVVLAGLLVACVPLVLTIPDRREGW</sequence>
<feature type="transmembrane region" description="Helical" evidence="8">
    <location>
        <begin position="353"/>
        <end position="373"/>
    </location>
</feature>
<feature type="transmembrane region" description="Helical" evidence="8">
    <location>
        <begin position="291"/>
        <end position="313"/>
    </location>
</feature>